<keyword evidence="3" id="KW-0013">ADP-ribosylation</keyword>
<keyword evidence="12" id="KW-1185">Reference proteome</keyword>
<dbReference type="InterPro" id="IPR017956">
    <property type="entry name" value="AT_hook_DNA-bd_motif"/>
</dbReference>
<dbReference type="PANTHER" id="PTHR13468">
    <property type="entry name" value="DEK PROTEIN"/>
    <property type="match status" value="1"/>
</dbReference>
<reference evidence="13" key="1">
    <citation type="submission" date="2025-08" db="UniProtKB">
        <authorList>
            <consortium name="RefSeq"/>
        </authorList>
    </citation>
    <scope>IDENTIFICATION</scope>
    <source>
        <tissue evidence="13">Gonads</tissue>
    </source>
</reference>
<dbReference type="GO" id="GO:0006325">
    <property type="term" value="P:chromatin organization"/>
    <property type="evidence" value="ECO:0007669"/>
    <property type="project" value="UniProtKB-KW"/>
</dbReference>
<name>A0A6J2YPQ3_SITOR</name>
<feature type="compositionally biased region" description="Polar residues" evidence="10">
    <location>
        <begin position="1"/>
        <end position="12"/>
    </location>
</feature>
<dbReference type="GO" id="GO:0003677">
    <property type="term" value="F:DNA binding"/>
    <property type="evidence" value="ECO:0007669"/>
    <property type="project" value="UniProtKB-KW"/>
</dbReference>
<dbReference type="OrthoDB" id="10248551at2759"/>
<dbReference type="PANTHER" id="PTHR13468:SF1">
    <property type="entry name" value="PROTEIN DEK"/>
    <property type="match status" value="1"/>
</dbReference>
<dbReference type="InParanoid" id="A0A6J2YPQ3"/>
<gene>
    <name evidence="13" type="primary">LOC115889421</name>
</gene>
<feature type="compositionally biased region" description="Basic and acidic residues" evidence="10">
    <location>
        <begin position="355"/>
        <end position="380"/>
    </location>
</feature>
<feature type="region of interest" description="Disordered" evidence="10">
    <location>
        <begin position="1"/>
        <end position="202"/>
    </location>
</feature>
<feature type="compositionally biased region" description="Basic and acidic residues" evidence="10">
    <location>
        <begin position="331"/>
        <end position="343"/>
    </location>
</feature>
<evidence type="ECO:0000313" key="12">
    <source>
        <dbReference type="Proteomes" id="UP000504635"/>
    </source>
</evidence>
<dbReference type="PRINTS" id="PR00929">
    <property type="entry name" value="ATHOOK"/>
</dbReference>
<evidence type="ECO:0000256" key="8">
    <source>
        <dbReference type="ARBA" id="ARBA00064832"/>
    </source>
</evidence>
<dbReference type="Pfam" id="PF08766">
    <property type="entry name" value="DEK_C"/>
    <property type="match status" value="1"/>
</dbReference>
<dbReference type="GO" id="GO:2000779">
    <property type="term" value="P:regulation of double-strand break repair"/>
    <property type="evidence" value="ECO:0007669"/>
    <property type="project" value="TreeGrafter"/>
</dbReference>
<dbReference type="Gene3D" id="1.10.10.60">
    <property type="entry name" value="Homeodomain-like"/>
    <property type="match status" value="1"/>
</dbReference>
<feature type="compositionally biased region" description="Basic and acidic residues" evidence="10">
    <location>
        <begin position="13"/>
        <end position="35"/>
    </location>
</feature>
<sequence>MNFNQQNLVNDRSATENHTDSSQDSLDTKEIKSAETEENNVDADAPAEKSKEESTEGESDHKPDKIDKKKDVNDTSDEETVEDKTIQENNVEPVNEEEEKSEDPKIETKSSEPNDKADVEKEEDEKVSAASEKTEEEEEDVIDEDDEGSDKDEKSSNGKKAVPLLDQPLETSGKRERKNVQRFEEDFKANDKDSGKLEIDEGSGTALGEIPRIEASIVRFKNEDLKILHRILFKTEGKTSLLKKNIKKFNGFVFKKDSDDYKKKVDACKKLEVKSLKSLCEMLDLEKKGNKDDITERILDFLLEPKDSGKPVGGGRPKRASAVRANNRGYSSHDDYSSDERHASRARRDKGKRANLKDETSSDEEFKPDDASDGSDEKPRNVAKRKRGRAKKGSSEEDEASLTEGTSDESDDEPKTKRRKSITKVNSKAKAGRGRGRGRPAKSATSTPARRGRGRKPKNVSESEEEEDEKMEEESSSEDEPLVKKKAKSSEPPTDDEIKTFIKSILEGANLEEITMKTVCQRVYDNYPNFDLTARKKFIKATVKSLIST</sequence>
<feature type="compositionally biased region" description="Basic residues" evidence="10">
    <location>
        <begin position="344"/>
        <end position="354"/>
    </location>
</feature>
<keyword evidence="5" id="KW-0238">DNA-binding</keyword>
<dbReference type="GO" id="GO:0042393">
    <property type="term" value="F:histone binding"/>
    <property type="evidence" value="ECO:0007669"/>
    <property type="project" value="TreeGrafter"/>
</dbReference>
<keyword evidence="6" id="KW-0539">Nucleus</keyword>
<evidence type="ECO:0000256" key="5">
    <source>
        <dbReference type="ARBA" id="ARBA00023125"/>
    </source>
</evidence>
<evidence type="ECO:0000256" key="1">
    <source>
        <dbReference type="ARBA" id="ARBA00004123"/>
    </source>
</evidence>
<dbReference type="SUPFAM" id="SSF109715">
    <property type="entry name" value="DEK C-terminal domain"/>
    <property type="match status" value="1"/>
</dbReference>
<keyword evidence="4" id="KW-0156">Chromatin regulator</keyword>
<feature type="compositionally biased region" description="Basic residues" evidence="10">
    <location>
        <begin position="430"/>
        <end position="440"/>
    </location>
</feature>
<comment type="subcellular location">
    <subcellularLocation>
        <location evidence="1">Nucleus</location>
    </subcellularLocation>
</comment>
<dbReference type="FunCoup" id="A0A6J2YPQ3">
    <property type="interactions" value="1022"/>
</dbReference>
<dbReference type="InterPro" id="IPR044198">
    <property type="entry name" value="DEK"/>
</dbReference>
<dbReference type="FunFam" id="1.10.10.60:FF:000148">
    <property type="entry name" value="Dek, isoform B"/>
    <property type="match status" value="1"/>
</dbReference>
<accession>A0A6J2YPQ3</accession>
<dbReference type="RefSeq" id="XP_030765269.1">
    <property type="nucleotide sequence ID" value="XM_030909409.1"/>
</dbReference>
<dbReference type="AlphaFoldDB" id="A0A6J2YPQ3"/>
<evidence type="ECO:0000256" key="10">
    <source>
        <dbReference type="SAM" id="MobiDB-lite"/>
    </source>
</evidence>
<feature type="compositionally biased region" description="Acidic residues" evidence="10">
    <location>
        <begin position="462"/>
        <end position="480"/>
    </location>
</feature>
<evidence type="ECO:0000256" key="9">
    <source>
        <dbReference type="ARBA" id="ARBA00074520"/>
    </source>
</evidence>
<dbReference type="SUPFAM" id="SSF68906">
    <property type="entry name" value="SAP domain"/>
    <property type="match status" value="1"/>
</dbReference>
<feature type="compositionally biased region" description="Basic and acidic residues" evidence="10">
    <location>
        <begin position="46"/>
        <end position="73"/>
    </location>
</feature>
<comment type="function">
    <text evidence="7">Involved in chromatin organization.</text>
</comment>
<dbReference type="GO" id="GO:0005634">
    <property type="term" value="C:nucleus"/>
    <property type="evidence" value="ECO:0007669"/>
    <property type="project" value="UniProtKB-SubCell"/>
</dbReference>
<evidence type="ECO:0000313" key="13">
    <source>
        <dbReference type="RefSeq" id="XP_030765269.1"/>
    </source>
</evidence>
<feature type="compositionally biased region" description="Basic and acidic residues" evidence="10">
    <location>
        <begin position="102"/>
        <end position="127"/>
    </location>
</feature>
<dbReference type="InterPro" id="IPR014876">
    <property type="entry name" value="DEK_C"/>
</dbReference>
<evidence type="ECO:0000256" key="4">
    <source>
        <dbReference type="ARBA" id="ARBA00022853"/>
    </source>
</evidence>
<evidence type="ECO:0000256" key="2">
    <source>
        <dbReference type="ARBA" id="ARBA00022553"/>
    </source>
</evidence>
<feature type="region of interest" description="Disordered" evidence="10">
    <location>
        <begin position="305"/>
        <end position="499"/>
    </location>
</feature>
<dbReference type="KEGG" id="soy:115889421"/>
<feature type="compositionally biased region" description="Acidic residues" evidence="10">
    <location>
        <begin position="134"/>
        <end position="150"/>
    </location>
</feature>
<evidence type="ECO:0000256" key="3">
    <source>
        <dbReference type="ARBA" id="ARBA00022765"/>
    </source>
</evidence>
<dbReference type="GeneID" id="115889421"/>
<dbReference type="InterPro" id="IPR036361">
    <property type="entry name" value="SAP_dom_sf"/>
</dbReference>
<dbReference type="SMART" id="SM00384">
    <property type="entry name" value="AT_hook"/>
    <property type="match status" value="3"/>
</dbReference>
<keyword evidence="2" id="KW-0597">Phosphoprotein</keyword>
<proteinExistence type="predicted"/>
<feature type="compositionally biased region" description="Acidic residues" evidence="10">
    <location>
        <begin position="396"/>
        <end position="412"/>
    </location>
</feature>
<feature type="compositionally biased region" description="Basic and acidic residues" evidence="10">
    <location>
        <begin position="172"/>
        <end position="199"/>
    </location>
</feature>
<comment type="subunit">
    <text evidence="8">Found in a mRNA splicing-dependent exon junction complex (EJC) with DEK, RBM8A, RNPS1, SRRM1 and ALYREF/THOC4. Interacts with histones H2A, H2B, H3, H4, acetylated histone H4, non-phosphorylated DAXX and HDAC2. Component of the B-WICH complex, at least composed of SMARCA5/SNF2H, BAZ1B/WSTF, SF3B1, DEK, MYO1C, ERCC6, MYBBP1A and DDX21. Binds DNA.</text>
</comment>
<evidence type="ECO:0000256" key="7">
    <source>
        <dbReference type="ARBA" id="ARBA00056057"/>
    </source>
</evidence>
<dbReference type="Proteomes" id="UP000504635">
    <property type="component" value="Unplaced"/>
</dbReference>
<protein>
    <recommendedName>
        <fullName evidence="9">Protein DEK</fullName>
    </recommendedName>
</protein>
<feature type="compositionally biased region" description="Basic residues" evidence="10">
    <location>
        <begin position="381"/>
        <end position="392"/>
    </location>
</feature>
<dbReference type="PROSITE" id="PS51998">
    <property type="entry name" value="DEK_C"/>
    <property type="match status" value="1"/>
</dbReference>
<evidence type="ECO:0000259" key="11">
    <source>
        <dbReference type="PROSITE" id="PS51998"/>
    </source>
</evidence>
<organism evidence="12 13">
    <name type="scientific">Sitophilus oryzae</name>
    <name type="common">Rice weevil</name>
    <name type="synonym">Curculio oryzae</name>
    <dbReference type="NCBI Taxonomy" id="7048"/>
    <lineage>
        <taxon>Eukaryota</taxon>
        <taxon>Metazoa</taxon>
        <taxon>Ecdysozoa</taxon>
        <taxon>Arthropoda</taxon>
        <taxon>Hexapoda</taxon>
        <taxon>Insecta</taxon>
        <taxon>Pterygota</taxon>
        <taxon>Neoptera</taxon>
        <taxon>Endopterygota</taxon>
        <taxon>Coleoptera</taxon>
        <taxon>Polyphaga</taxon>
        <taxon>Cucujiformia</taxon>
        <taxon>Curculionidae</taxon>
        <taxon>Dryophthorinae</taxon>
        <taxon>Sitophilus</taxon>
    </lineage>
</organism>
<evidence type="ECO:0000256" key="6">
    <source>
        <dbReference type="ARBA" id="ARBA00023242"/>
    </source>
</evidence>
<feature type="domain" description="DEK-C" evidence="11">
    <location>
        <begin position="492"/>
        <end position="548"/>
    </location>
</feature>